<dbReference type="Pfam" id="PF07696">
    <property type="entry name" value="7TMR-DISMED2"/>
    <property type="match status" value="1"/>
</dbReference>
<dbReference type="CDD" id="cd00082">
    <property type="entry name" value="HisKA"/>
    <property type="match status" value="1"/>
</dbReference>
<dbReference type="InterPro" id="IPR003594">
    <property type="entry name" value="HATPase_dom"/>
</dbReference>
<dbReference type="Gene3D" id="3.30.565.10">
    <property type="entry name" value="Histidine kinase-like ATPase, C-terminal domain"/>
    <property type="match status" value="1"/>
</dbReference>
<organism evidence="10 11">
    <name type="scientific">Paralimibaculum aggregatum</name>
    <dbReference type="NCBI Taxonomy" id="3036245"/>
    <lineage>
        <taxon>Bacteria</taxon>
        <taxon>Pseudomonadati</taxon>
        <taxon>Pseudomonadota</taxon>
        <taxon>Alphaproteobacteria</taxon>
        <taxon>Rhodobacterales</taxon>
        <taxon>Paracoccaceae</taxon>
        <taxon>Paralimibaculum</taxon>
    </lineage>
</organism>
<comment type="caution">
    <text evidence="10">The sequence shown here is derived from an EMBL/GenBank/DDBJ whole genome shotgun (WGS) entry which is preliminary data.</text>
</comment>
<dbReference type="RefSeq" id="WP_285669801.1">
    <property type="nucleotide sequence ID" value="NZ_BSYI01000002.1"/>
</dbReference>
<evidence type="ECO:0000256" key="1">
    <source>
        <dbReference type="ARBA" id="ARBA00000085"/>
    </source>
</evidence>
<feature type="transmembrane region" description="Helical" evidence="7">
    <location>
        <begin position="258"/>
        <end position="276"/>
    </location>
</feature>
<keyword evidence="11" id="KW-1185">Reference proteome</keyword>
<dbReference type="InterPro" id="IPR004358">
    <property type="entry name" value="Sig_transdc_His_kin-like_C"/>
</dbReference>
<keyword evidence="7" id="KW-0472">Membrane</keyword>
<evidence type="ECO:0000256" key="6">
    <source>
        <dbReference type="SAM" id="MobiDB-lite"/>
    </source>
</evidence>
<feature type="region of interest" description="Disordered" evidence="6">
    <location>
        <begin position="499"/>
        <end position="556"/>
    </location>
</feature>
<dbReference type="SMART" id="SM00388">
    <property type="entry name" value="HisKA"/>
    <property type="match status" value="1"/>
</dbReference>
<dbReference type="PROSITE" id="PS50109">
    <property type="entry name" value="HIS_KIN"/>
    <property type="match status" value="1"/>
</dbReference>
<sequence length="741" mass="77324">MRLMQAGLALILAILSSLALPAAPARAAAPMPLTAGMAETPLDPHAEHYADRDGNIELSEARALAEAGRFVPFRLRDVLHDPAGQTHWVRVPVVSRAARPARWILDLNAKKAPVAEVYLLRGGAPERILAIAPDSRFDARPILFRNLAVPVALDPGERAEIFIRLRLHTNIELELTVQDPVHYATAMAAENGRYFLFHGFILCLAVMTLALAAALREPAALFYALYIGSVASWVFLMDGFSFQYFWPGWPGWAGDALRPHHAAMGFFGACFARAFYRLSETHPLLDRLFLGVMAGTAALALSTVVSGHRLLTGAGFLFIVASAQIYLATGIVAVRRGWPGSVPFLVGASAVAVASWLAIMAHAIPEFASIDQTRDWGRVAFAIEAVGFLTAIGARIARIRRERAEADARAISALEAQLALAEELRAADAAHARATALAERRRTEMAHATHDLRQPLASLRLSLRGMRALPGSERAQLERQCAYLEDLVTRYLDEATGEAAAAGEEGGDEDGGGDGDGRAAPAPGAGAEGPRADGQRGDDPPPRSDPEAAPLPGTREDFPIRLLLDTVRAMFAEEARARGIALRVVPSGAMVSADPMVAIRIVSNLVSNAVRHSGEGRVLIGCRRAGDGAVTVAVCDTGPGMSAARLAAMRAPGARGAGSEGKGLGLALIAGLAADHGLALRAESVPGRGSCFAVTLPRAAAGAGSATGTGTATGAGTTAGDGAGAGNGDGDARATTGAGPG</sequence>
<evidence type="ECO:0000313" key="10">
    <source>
        <dbReference type="EMBL" id="GMG81170.1"/>
    </source>
</evidence>
<evidence type="ECO:0000256" key="2">
    <source>
        <dbReference type="ARBA" id="ARBA00012438"/>
    </source>
</evidence>
<dbReference type="InterPro" id="IPR011623">
    <property type="entry name" value="7TMR_DISM_rcpt_extracell_dom1"/>
</dbReference>
<dbReference type="PANTHER" id="PTHR43047:SF9">
    <property type="entry name" value="HISTIDINE KINASE"/>
    <property type="match status" value="1"/>
</dbReference>
<dbReference type="Gene3D" id="2.60.40.2380">
    <property type="match status" value="1"/>
</dbReference>
<dbReference type="SMART" id="SM00387">
    <property type="entry name" value="HATPase_c"/>
    <property type="match status" value="1"/>
</dbReference>
<feature type="compositionally biased region" description="Gly residues" evidence="6">
    <location>
        <begin position="705"/>
        <end position="729"/>
    </location>
</feature>
<feature type="chain" id="PRO_5046263209" description="histidine kinase" evidence="8">
    <location>
        <begin position="28"/>
        <end position="741"/>
    </location>
</feature>
<feature type="transmembrane region" description="Helical" evidence="7">
    <location>
        <begin position="341"/>
        <end position="364"/>
    </location>
</feature>
<dbReference type="InterPro" id="IPR036097">
    <property type="entry name" value="HisK_dim/P_sf"/>
</dbReference>
<evidence type="ECO:0000256" key="4">
    <source>
        <dbReference type="ARBA" id="ARBA00022679"/>
    </source>
</evidence>
<feature type="transmembrane region" description="Helical" evidence="7">
    <location>
        <begin position="194"/>
        <end position="215"/>
    </location>
</feature>
<evidence type="ECO:0000259" key="9">
    <source>
        <dbReference type="PROSITE" id="PS50109"/>
    </source>
</evidence>
<keyword evidence="3" id="KW-0597">Phosphoprotein</keyword>
<evidence type="ECO:0000256" key="8">
    <source>
        <dbReference type="SAM" id="SignalP"/>
    </source>
</evidence>
<dbReference type="InterPro" id="IPR011622">
    <property type="entry name" value="7TMR_DISM_rcpt_extracell_dom2"/>
</dbReference>
<keyword evidence="7" id="KW-1133">Transmembrane helix</keyword>
<dbReference type="PRINTS" id="PR00344">
    <property type="entry name" value="BCTRLSENSOR"/>
</dbReference>
<keyword evidence="8" id="KW-0732">Signal</keyword>
<reference evidence="10 11" key="1">
    <citation type="submission" date="2023-04" db="EMBL/GenBank/DDBJ databases">
        <title>Marinoamorphus aggregata gen. nov., sp. Nov., isolate from tissue of brittle star Ophioplocus japonicus.</title>
        <authorList>
            <person name="Kawano K."/>
            <person name="Sawayama S."/>
            <person name="Nakagawa S."/>
        </authorList>
    </citation>
    <scope>NUCLEOTIDE SEQUENCE [LARGE SCALE GENOMIC DNA]</scope>
    <source>
        <strain evidence="10 11">NKW23</strain>
    </source>
</reference>
<dbReference type="EC" id="2.7.13.3" evidence="2"/>
<feature type="transmembrane region" description="Helical" evidence="7">
    <location>
        <begin position="222"/>
        <end position="246"/>
    </location>
</feature>
<feature type="signal peptide" evidence="8">
    <location>
        <begin position="1"/>
        <end position="27"/>
    </location>
</feature>
<dbReference type="SUPFAM" id="SSF55874">
    <property type="entry name" value="ATPase domain of HSP90 chaperone/DNA topoisomerase II/histidine kinase"/>
    <property type="match status" value="1"/>
</dbReference>
<keyword evidence="4" id="KW-0808">Transferase</keyword>
<comment type="catalytic activity">
    <reaction evidence="1">
        <text>ATP + protein L-histidine = ADP + protein N-phospho-L-histidine.</text>
        <dbReference type="EC" id="2.7.13.3"/>
    </reaction>
</comment>
<dbReference type="Gene3D" id="1.10.287.130">
    <property type="match status" value="1"/>
</dbReference>
<feature type="compositionally biased region" description="Basic and acidic residues" evidence="6">
    <location>
        <begin position="530"/>
        <end position="546"/>
    </location>
</feature>
<feature type="transmembrane region" description="Helical" evidence="7">
    <location>
        <begin position="288"/>
        <end position="308"/>
    </location>
</feature>
<feature type="compositionally biased region" description="Low complexity" evidence="6">
    <location>
        <begin position="518"/>
        <end position="529"/>
    </location>
</feature>
<name>A0ABQ6LG37_9RHOB</name>
<keyword evidence="7" id="KW-0812">Transmembrane</keyword>
<dbReference type="Pfam" id="PF02518">
    <property type="entry name" value="HATPase_c"/>
    <property type="match status" value="1"/>
</dbReference>
<evidence type="ECO:0000256" key="7">
    <source>
        <dbReference type="SAM" id="Phobius"/>
    </source>
</evidence>
<keyword evidence="5" id="KW-0418">Kinase</keyword>
<dbReference type="PANTHER" id="PTHR43047">
    <property type="entry name" value="TWO-COMPONENT HISTIDINE PROTEIN KINASE"/>
    <property type="match status" value="1"/>
</dbReference>
<evidence type="ECO:0000256" key="3">
    <source>
        <dbReference type="ARBA" id="ARBA00022553"/>
    </source>
</evidence>
<dbReference type="SUPFAM" id="SSF47384">
    <property type="entry name" value="Homodimeric domain of signal transducing histidine kinase"/>
    <property type="match status" value="1"/>
</dbReference>
<dbReference type="InterPro" id="IPR036890">
    <property type="entry name" value="HATPase_C_sf"/>
</dbReference>
<evidence type="ECO:0000313" key="11">
    <source>
        <dbReference type="Proteomes" id="UP001239909"/>
    </source>
</evidence>
<proteinExistence type="predicted"/>
<dbReference type="EMBL" id="BSYI01000002">
    <property type="protein sequence ID" value="GMG81170.1"/>
    <property type="molecule type" value="Genomic_DNA"/>
</dbReference>
<feature type="region of interest" description="Disordered" evidence="6">
    <location>
        <begin position="703"/>
        <end position="741"/>
    </location>
</feature>
<dbReference type="InterPro" id="IPR003661">
    <property type="entry name" value="HisK_dim/P_dom"/>
</dbReference>
<dbReference type="Proteomes" id="UP001239909">
    <property type="component" value="Unassembled WGS sequence"/>
</dbReference>
<feature type="domain" description="Histidine kinase" evidence="9">
    <location>
        <begin position="447"/>
        <end position="700"/>
    </location>
</feature>
<dbReference type="InterPro" id="IPR005467">
    <property type="entry name" value="His_kinase_dom"/>
</dbReference>
<protein>
    <recommendedName>
        <fullName evidence="2">histidine kinase</fullName>
        <ecNumber evidence="2">2.7.13.3</ecNumber>
    </recommendedName>
</protein>
<feature type="transmembrane region" description="Helical" evidence="7">
    <location>
        <begin position="314"/>
        <end position="334"/>
    </location>
</feature>
<dbReference type="Pfam" id="PF07695">
    <property type="entry name" value="7TMR-DISM_7TM"/>
    <property type="match status" value="1"/>
</dbReference>
<accession>A0ABQ6LG37</accession>
<gene>
    <name evidence="10" type="ORF">LNKW23_03820</name>
</gene>
<evidence type="ECO:0000256" key="5">
    <source>
        <dbReference type="ARBA" id="ARBA00022777"/>
    </source>
</evidence>